<dbReference type="EMBL" id="AHKF01000016">
    <property type="protein sequence ID" value="EIA09204.1"/>
    <property type="molecule type" value="Genomic_DNA"/>
</dbReference>
<accession>H7FQS4</accession>
<reference evidence="1 2" key="1">
    <citation type="journal article" date="2014" name="Acta Crystallogr. D">
        <title>Structure-based characterization and antifreeze properties of a hyperactive ice-binding protein from the Antarctic bacterium Flavobacterium frigoris PS1.</title>
        <authorList>
            <person name="Do H."/>
            <person name="Kim S.J."/>
            <person name="Kim H.J."/>
            <person name="Lee J.H."/>
        </authorList>
    </citation>
    <scope>NUCLEOTIDE SEQUENCE [LARGE SCALE GENOMIC DNA]</scope>
    <source>
        <strain evidence="1 2">PS1</strain>
    </source>
</reference>
<dbReference type="OrthoDB" id="1330101at2"/>
<dbReference type="Proteomes" id="UP000005566">
    <property type="component" value="Unassembled WGS sequence"/>
</dbReference>
<dbReference type="RefSeq" id="WP_007137767.1">
    <property type="nucleotide sequence ID" value="NZ_AHKF01000016.1"/>
</dbReference>
<sequence length="259" mass="29161">MKKTLHIFLIASVFLVVLCSCSKDKDNNVKFLKQLVETSADGTSTTTDFSYNGDEIKSIDGVKERSDFSYMDGLITKITILDKANQSTNTIEYSYLRGQLVSAKSSNNNIIKYTANSDSSIAYERFDINAGNQEVKIYHGTLYFEKNNIIKDQRTIDNAPSGVILTYTASFEYDAKSNPFYSIMGYEKLLDHNDIISANNSLISVATNSSSKNDQITSSANFYKSTFKYDEDGYPTERISEAVMPINGNSEYKKSEYFY</sequence>
<dbReference type="PATRIC" id="fig|1086011.3.peg.1555"/>
<dbReference type="PROSITE" id="PS51257">
    <property type="entry name" value="PROKAR_LIPOPROTEIN"/>
    <property type="match status" value="1"/>
</dbReference>
<name>H7FQS4_FLAFP</name>
<gene>
    <name evidence="1" type="ORF">HJ01_01590</name>
</gene>
<dbReference type="eggNOG" id="ENOG502ZZN8">
    <property type="taxonomic scope" value="Bacteria"/>
</dbReference>
<dbReference type="STRING" id="1086011.HJ01_01590"/>
<evidence type="ECO:0000313" key="2">
    <source>
        <dbReference type="Proteomes" id="UP000005566"/>
    </source>
</evidence>
<keyword evidence="2" id="KW-1185">Reference proteome</keyword>
<protein>
    <recommendedName>
        <fullName evidence="3">YD repeat-containing protein</fullName>
    </recommendedName>
</protein>
<proteinExistence type="predicted"/>
<evidence type="ECO:0000313" key="1">
    <source>
        <dbReference type="EMBL" id="EIA09204.1"/>
    </source>
</evidence>
<dbReference type="AlphaFoldDB" id="H7FQS4"/>
<comment type="caution">
    <text evidence="1">The sequence shown here is derived from an EMBL/GenBank/DDBJ whole genome shotgun (WGS) entry which is preliminary data.</text>
</comment>
<evidence type="ECO:0008006" key="3">
    <source>
        <dbReference type="Google" id="ProtNLM"/>
    </source>
</evidence>
<organism evidence="1 2">
    <name type="scientific">Flavobacterium frigoris (strain PS1)</name>
    <dbReference type="NCBI Taxonomy" id="1086011"/>
    <lineage>
        <taxon>Bacteria</taxon>
        <taxon>Pseudomonadati</taxon>
        <taxon>Bacteroidota</taxon>
        <taxon>Flavobacteriia</taxon>
        <taxon>Flavobacteriales</taxon>
        <taxon>Flavobacteriaceae</taxon>
        <taxon>Flavobacterium</taxon>
    </lineage>
</organism>